<accession>A0A939RWZ0</accession>
<organism evidence="1 2">
    <name type="scientific">Leucobacter ruminantium</name>
    <dbReference type="NCBI Taxonomy" id="1289170"/>
    <lineage>
        <taxon>Bacteria</taxon>
        <taxon>Bacillati</taxon>
        <taxon>Actinomycetota</taxon>
        <taxon>Actinomycetes</taxon>
        <taxon>Micrococcales</taxon>
        <taxon>Microbacteriaceae</taxon>
        <taxon>Leucobacter</taxon>
    </lineage>
</organism>
<evidence type="ECO:0000313" key="2">
    <source>
        <dbReference type="Proteomes" id="UP000664398"/>
    </source>
</evidence>
<dbReference type="AlphaFoldDB" id="A0A939RWZ0"/>
<gene>
    <name evidence="1" type="ORF">J4H91_09505</name>
</gene>
<dbReference type="Pfam" id="PF05045">
    <property type="entry name" value="RgpF"/>
    <property type="match status" value="1"/>
</dbReference>
<sequence>MKPTIARLRNPLLRTDRSISPSPRGLEGTRAAFFASYGESDRFSRSVIELTRALSGRGYDVVLIRAASGGARAQWPANEEAIRPTIMWRPNVGYDFGSWAVGIDQFPKLAGREHVLLVNDSLVGPFGDIDRMIDHFEHSTADVWAATCSEQVELHLQSFTLGFRRGVLRAYPLNRFWGSIREIGDKNLLIREYEIGLSRLIDREMLTAESFIPVGLVGRGQINPAYDSWDVLLRNGFPFVKRELLREDQPAALRERIVAEVRERWEQDPMQWFEPA</sequence>
<evidence type="ECO:0000313" key="1">
    <source>
        <dbReference type="EMBL" id="MBO1805552.1"/>
    </source>
</evidence>
<keyword evidence="2" id="KW-1185">Reference proteome</keyword>
<protein>
    <recommendedName>
        <fullName evidence="3">Rhamnan synthesis protein F</fullName>
    </recommendedName>
</protein>
<evidence type="ECO:0008006" key="3">
    <source>
        <dbReference type="Google" id="ProtNLM"/>
    </source>
</evidence>
<dbReference type="Proteomes" id="UP000664398">
    <property type="component" value="Unassembled WGS sequence"/>
</dbReference>
<reference evidence="1" key="1">
    <citation type="submission" date="2021-03" db="EMBL/GenBank/DDBJ databases">
        <title>Leucobacter chromiisoli sp. nov., isolated from chromium-containing soil of chemical plant.</title>
        <authorList>
            <person name="Xu Z."/>
        </authorList>
    </citation>
    <scope>NUCLEOTIDE SEQUENCE</scope>
    <source>
        <strain evidence="1">A2</strain>
    </source>
</reference>
<name>A0A939RWZ0_9MICO</name>
<proteinExistence type="predicted"/>
<dbReference type="InterPro" id="IPR007739">
    <property type="entry name" value="RgpF"/>
</dbReference>
<dbReference type="EMBL" id="JAGDYL010000015">
    <property type="protein sequence ID" value="MBO1805552.1"/>
    <property type="molecule type" value="Genomic_DNA"/>
</dbReference>
<comment type="caution">
    <text evidence="1">The sequence shown here is derived from an EMBL/GenBank/DDBJ whole genome shotgun (WGS) entry which is preliminary data.</text>
</comment>
<dbReference type="RefSeq" id="WP_208046028.1">
    <property type="nucleotide sequence ID" value="NZ_JAGDYL010000015.1"/>
</dbReference>